<keyword evidence="6 7" id="KW-0378">Hydrolase</keyword>
<dbReference type="PRINTS" id="PR00117">
    <property type="entry name" value="BARNASE"/>
</dbReference>
<keyword evidence="7" id="KW-0255">Endonuclease</keyword>
<accession>U7UUZ4</accession>
<comment type="subcellular location">
    <subcellularLocation>
        <location evidence="1 7">Secreted</location>
    </subcellularLocation>
</comment>
<dbReference type="InterPro" id="IPR016191">
    <property type="entry name" value="Ribonuclease/ribotoxin"/>
</dbReference>
<comment type="similarity">
    <text evidence="2 7">Belongs to the ribonuclease N1/T1 family.</text>
</comment>
<dbReference type="InterPro" id="IPR000026">
    <property type="entry name" value="N1-like"/>
</dbReference>
<evidence type="ECO:0000313" key="9">
    <source>
        <dbReference type="EMBL" id="ERT62288.1"/>
    </source>
</evidence>
<dbReference type="GO" id="GO:0016787">
    <property type="term" value="F:hydrolase activity"/>
    <property type="evidence" value="ECO:0007669"/>
    <property type="project" value="UniProtKB-KW"/>
</dbReference>
<dbReference type="Proteomes" id="UP000017090">
    <property type="component" value="Unassembled WGS sequence"/>
</dbReference>
<proteinExistence type="inferred from homology"/>
<dbReference type="eggNOG" id="COG4290">
    <property type="taxonomic scope" value="Bacteria"/>
</dbReference>
<keyword evidence="7" id="KW-0732">Signal</keyword>
<evidence type="ECO:0000256" key="6">
    <source>
        <dbReference type="ARBA" id="ARBA00022801"/>
    </source>
</evidence>
<dbReference type="GO" id="GO:0005576">
    <property type="term" value="C:extracellular region"/>
    <property type="evidence" value="ECO:0007669"/>
    <property type="project" value="UniProtKB-SubCell"/>
</dbReference>
<dbReference type="PROSITE" id="PS51257">
    <property type="entry name" value="PROKAR_LIPOPROTEIN"/>
    <property type="match status" value="1"/>
</dbReference>
<organism evidence="9 10">
    <name type="scientific">Megasphaera vaginalis</name>
    <name type="common">ex Srinivasan et al. 2021</name>
    <dbReference type="NCBI Taxonomy" id="1111454"/>
    <lineage>
        <taxon>Bacteria</taxon>
        <taxon>Bacillati</taxon>
        <taxon>Bacillota</taxon>
        <taxon>Negativicutes</taxon>
        <taxon>Veillonellales</taxon>
        <taxon>Veillonellaceae</taxon>
        <taxon>Megasphaera</taxon>
    </lineage>
</organism>
<protein>
    <recommendedName>
        <fullName evidence="3 7">Ribonuclease</fullName>
        <ecNumber evidence="7">3.1.27.-</ecNumber>
    </recommendedName>
</protein>
<reference evidence="9 10" key="1">
    <citation type="submission" date="2013-09" db="EMBL/GenBank/DDBJ databases">
        <authorList>
            <person name="Durkin A.S."/>
            <person name="Haft D.R."/>
            <person name="McCorrison J."/>
            <person name="Torralba M."/>
            <person name="Gillis M."/>
            <person name="Haft D.H."/>
            <person name="Methe B."/>
            <person name="Sutton G."/>
            <person name="Nelson K.E."/>
        </authorList>
    </citation>
    <scope>NUCLEOTIDE SEQUENCE [LARGE SCALE GENOMIC DNA]</scope>
    <source>
        <strain evidence="9 10">BV3C16-1</strain>
    </source>
</reference>
<feature type="chain" id="PRO_5039776416" description="Ribonuclease" evidence="7">
    <location>
        <begin position="20"/>
        <end position="153"/>
    </location>
</feature>
<sequence>MKRIITYALIAFVALFVLAGCGKSNDAAAAKPASAAKQQVSVEERGTYTDKDHVAAYIHAYKKLPSNYITKKEAQALGWKDKGTLDTVAPGKSIGGDRYGNYEKAVPDKQGRTWRECDIDYVKGNRGAKRIVYSNDGLIYYSADHYKDFQQLY</sequence>
<dbReference type="PIRSF" id="PIRSF001013">
    <property type="entry name" value="Barnase"/>
    <property type="match status" value="1"/>
</dbReference>
<gene>
    <name evidence="9" type="ORF">HMPREF1250_0583</name>
</gene>
<dbReference type="InterPro" id="IPR001887">
    <property type="entry name" value="Barnase"/>
</dbReference>
<dbReference type="RefSeq" id="WP_023052746.1">
    <property type="nucleotide sequence ID" value="NZ_AWXA01000006.1"/>
</dbReference>
<evidence type="ECO:0000313" key="10">
    <source>
        <dbReference type="Proteomes" id="UP000017090"/>
    </source>
</evidence>
<dbReference type="STRING" id="1111454.HMPREF1250_0583"/>
<feature type="active site" description="Proton donor" evidence="8">
    <location>
        <position position="145"/>
    </location>
</feature>
<comment type="caution">
    <text evidence="9">The sequence shown here is derived from an EMBL/GenBank/DDBJ whole genome shotgun (WGS) entry which is preliminary data.</text>
</comment>
<evidence type="ECO:0000256" key="4">
    <source>
        <dbReference type="ARBA" id="ARBA00022525"/>
    </source>
</evidence>
<evidence type="ECO:0000256" key="8">
    <source>
        <dbReference type="PIRSR" id="PIRSR001013-1"/>
    </source>
</evidence>
<dbReference type="Gene3D" id="3.10.450.30">
    <property type="entry name" value="Microbial ribonucleases"/>
    <property type="match status" value="1"/>
</dbReference>
<keyword evidence="5 7" id="KW-0540">Nuclease</keyword>
<dbReference type="EMBL" id="AWXA01000006">
    <property type="protein sequence ID" value="ERT62288.1"/>
    <property type="molecule type" value="Genomic_DNA"/>
</dbReference>
<evidence type="ECO:0000256" key="2">
    <source>
        <dbReference type="ARBA" id="ARBA00009006"/>
    </source>
</evidence>
<evidence type="ECO:0000256" key="3">
    <source>
        <dbReference type="ARBA" id="ARBA00022214"/>
    </source>
</evidence>
<dbReference type="OrthoDB" id="9803442at2"/>
<evidence type="ECO:0000256" key="7">
    <source>
        <dbReference type="PIRNR" id="PIRNR001013"/>
    </source>
</evidence>
<dbReference type="GO" id="GO:0004521">
    <property type="term" value="F:RNA endonuclease activity"/>
    <property type="evidence" value="ECO:0007669"/>
    <property type="project" value="UniProtKB-UniRule"/>
</dbReference>
<name>U7UUZ4_9FIRM</name>
<dbReference type="SUPFAM" id="SSF53933">
    <property type="entry name" value="Microbial ribonucleases"/>
    <property type="match status" value="1"/>
</dbReference>
<feature type="active site" description="Proton acceptor" evidence="8">
    <location>
        <position position="116"/>
    </location>
</feature>
<evidence type="ECO:0000256" key="1">
    <source>
        <dbReference type="ARBA" id="ARBA00004613"/>
    </source>
</evidence>
<dbReference type="Pfam" id="PF00545">
    <property type="entry name" value="Ribonuclease"/>
    <property type="match status" value="1"/>
</dbReference>
<dbReference type="EC" id="3.1.27.-" evidence="7"/>
<keyword evidence="10" id="KW-1185">Reference proteome</keyword>
<feature type="signal peptide" evidence="7">
    <location>
        <begin position="1"/>
        <end position="19"/>
    </location>
</feature>
<keyword evidence="4 7" id="KW-0964">Secreted</keyword>
<dbReference type="PATRIC" id="fig|1111454.3.peg.249"/>
<evidence type="ECO:0000256" key="5">
    <source>
        <dbReference type="ARBA" id="ARBA00022722"/>
    </source>
</evidence>
<dbReference type="GO" id="GO:0003723">
    <property type="term" value="F:RNA binding"/>
    <property type="evidence" value="ECO:0007669"/>
    <property type="project" value="UniProtKB-UniRule"/>
</dbReference>
<dbReference type="AlphaFoldDB" id="U7UUZ4"/>